<dbReference type="PATRIC" id="fig|582.24.peg.2477"/>
<feature type="chain" id="PRO_5002332556" evidence="1">
    <location>
        <begin position="22"/>
        <end position="140"/>
    </location>
</feature>
<accession>A0A0D8LAQ2</accession>
<keyword evidence="1" id="KW-0732">Signal</keyword>
<reference evidence="2 3" key="1">
    <citation type="submission" date="2015-02" db="EMBL/GenBank/DDBJ databases">
        <title>Whole genome shotgun sequencing of cultured foodborne pathogen.</title>
        <authorList>
            <person name="Timme R."/>
            <person name="Allard M.W."/>
            <person name="Strain E."/>
            <person name="Evans P.S."/>
            <person name="Brown E."/>
        </authorList>
    </citation>
    <scope>NUCLEOTIDE SEQUENCE [LARGE SCALE GENOMIC DNA]</scope>
    <source>
        <strain evidence="2 3">GCSL-TSO-24</strain>
    </source>
</reference>
<organism evidence="2 3">
    <name type="scientific">Morganella morganii</name>
    <name type="common">Proteus morganii</name>
    <dbReference type="NCBI Taxonomy" id="582"/>
    <lineage>
        <taxon>Bacteria</taxon>
        <taxon>Pseudomonadati</taxon>
        <taxon>Pseudomonadota</taxon>
        <taxon>Gammaproteobacteria</taxon>
        <taxon>Enterobacterales</taxon>
        <taxon>Morganellaceae</taxon>
        <taxon>Morganella</taxon>
    </lineage>
</organism>
<evidence type="ECO:0000313" key="3">
    <source>
        <dbReference type="Proteomes" id="UP000032582"/>
    </source>
</evidence>
<comment type="caution">
    <text evidence="2">The sequence shown here is derived from an EMBL/GenBank/DDBJ whole genome shotgun (WGS) entry which is preliminary data.</text>
</comment>
<name>A0A0D8LAQ2_MORMO</name>
<protein>
    <submittedName>
        <fullName evidence="2">Uncharacterized protein</fullName>
    </submittedName>
</protein>
<evidence type="ECO:0000313" key="2">
    <source>
        <dbReference type="EMBL" id="KJF78176.1"/>
    </source>
</evidence>
<sequence>MVNKSVIVPVILCLLPGFIHAKTVTEIQINKVGIAYSDSKNINEIKACKQFKPNQTQLIDYFNTAEESIENKWMHEYYSACISTGHIKFNDGMTGRWTVQSSGLGYVTTADKKTIYFFRKNNGWNDPNACTYGSGDEPEC</sequence>
<gene>
    <name evidence="2" type="ORF">UA45_07925</name>
</gene>
<evidence type="ECO:0000256" key="1">
    <source>
        <dbReference type="SAM" id="SignalP"/>
    </source>
</evidence>
<dbReference type="EMBL" id="JZSH01000069">
    <property type="protein sequence ID" value="KJF78176.1"/>
    <property type="molecule type" value="Genomic_DNA"/>
</dbReference>
<dbReference type="AlphaFoldDB" id="A0A0D8LAQ2"/>
<proteinExistence type="predicted"/>
<feature type="signal peptide" evidence="1">
    <location>
        <begin position="1"/>
        <end position="21"/>
    </location>
</feature>
<dbReference type="Proteomes" id="UP000032582">
    <property type="component" value="Unassembled WGS sequence"/>
</dbReference>